<organism evidence="2 3">
    <name type="scientific">Luteimonas granuli</name>
    <dbReference type="NCBI Taxonomy" id="1176533"/>
    <lineage>
        <taxon>Bacteria</taxon>
        <taxon>Pseudomonadati</taxon>
        <taxon>Pseudomonadota</taxon>
        <taxon>Gammaproteobacteria</taxon>
        <taxon>Lysobacterales</taxon>
        <taxon>Lysobacteraceae</taxon>
        <taxon>Luteimonas</taxon>
    </lineage>
</organism>
<dbReference type="KEGG" id="lug:FPZ22_09490"/>
<dbReference type="InterPro" id="IPR025489">
    <property type="entry name" value="DUF4381"/>
</dbReference>
<dbReference type="OrthoDB" id="283083at2"/>
<dbReference type="RefSeq" id="WP_144892444.1">
    <property type="nucleotide sequence ID" value="NZ_CP042218.1"/>
</dbReference>
<keyword evidence="1" id="KW-0472">Membrane</keyword>
<evidence type="ECO:0000313" key="2">
    <source>
        <dbReference type="EMBL" id="QDW67087.1"/>
    </source>
</evidence>
<evidence type="ECO:0000256" key="1">
    <source>
        <dbReference type="SAM" id="Phobius"/>
    </source>
</evidence>
<proteinExistence type="predicted"/>
<protein>
    <submittedName>
        <fullName evidence="2">DUF4381 domain-containing protein</fullName>
    </submittedName>
</protein>
<gene>
    <name evidence="2" type="ORF">FPZ22_09490</name>
</gene>
<dbReference type="Pfam" id="PF14316">
    <property type="entry name" value="DUF4381"/>
    <property type="match status" value="1"/>
</dbReference>
<sequence length="151" mass="16615">MGDGLVLRDIHPSAAPSWWPPAPGWWLLAAGLLFAAAALLGWHLLRARRRRRLLALFDAEADAAAGPVAEVAAMSTLLRRAARRRDPAADRLQGQAWLDFLDAGRDTPRFDGSRGELLIEGAFRPDADPARVADLRAAARERFVEWMEGRA</sequence>
<keyword evidence="1" id="KW-0812">Transmembrane</keyword>
<name>A0A518N5D6_9GAMM</name>
<reference evidence="2 3" key="1">
    <citation type="submission" date="2019-07" db="EMBL/GenBank/DDBJ databases">
        <title>Full genome sequence of Luteimonas sp. Gr-4.</title>
        <authorList>
            <person name="Im W.-T."/>
        </authorList>
    </citation>
    <scope>NUCLEOTIDE SEQUENCE [LARGE SCALE GENOMIC DNA]</scope>
    <source>
        <strain evidence="2 3">Gr-4</strain>
    </source>
</reference>
<dbReference type="Proteomes" id="UP000316584">
    <property type="component" value="Chromosome"/>
</dbReference>
<keyword evidence="3" id="KW-1185">Reference proteome</keyword>
<accession>A0A518N5D6</accession>
<feature type="transmembrane region" description="Helical" evidence="1">
    <location>
        <begin position="25"/>
        <end position="45"/>
    </location>
</feature>
<evidence type="ECO:0000313" key="3">
    <source>
        <dbReference type="Proteomes" id="UP000316584"/>
    </source>
</evidence>
<keyword evidence="1" id="KW-1133">Transmembrane helix</keyword>
<dbReference type="AlphaFoldDB" id="A0A518N5D6"/>
<dbReference type="EMBL" id="CP042218">
    <property type="protein sequence ID" value="QDW67087.1"/>
    <property type="molecule type" value="Genomic_DNA"/>
</dbReference>